<evidence type="ECO:0000256" key="6">
    <source>
        <dbReference type="RuleBase" id="RU361277"/>
    </source>
</evidence>
<dbReference type="Gene3D" id="3.40.50.720">
    <property type="entry name" value="NAD(P)-binding Rossmann-like Domain"/>
    <property type="match status" value="1"/>
</dbReference>
<dbReference type="PANTHER" id="PTHR43161">
    <property type="entry name" value="SORBITOL DEHYDROGENASE"/>
    <property type="match status" value="1"/>
</dbReference>
<comment type="caution">
    <text evidence="8">The sequence shown here is derived from an EMBL/GenBank/DDBJ whole genome shotgun (WGS) entry which is preliminary data.</text>
</comment>
<evidence type="ECO:0000256" key="3">
    <source>
        <dbReference type="ARBA" id="ARBA00022723"/>
    </source>
</evidence>
<gene>
    <name evidence="8" type="ORF">EOD42_15330</name>
</gene>
<dbReference type="InterPro" id="IPR036291">
    <property type="entry name" value="NAD(P)-bd_dom_sf"/>
</dbReference>
<evidence type="ECO:0000313" key="9">
    <source>
        <dbReference type="Proteomes" id="UP000282957"/>
    </source>
</evidence>
<dbReference type="Pfam" id="PF08240">
    <property type="entry name" value="ADH_N"/>
    <property type="match status" value="1"/>
</dbReference>
<dbReference type="OrthoDB" id="9809185at2"/>
<dbReference type="PANTHER" id="PTHR43161:SF9">
    <property type="entry name" value="SORBITOL DEHYDROGENASE"/>
    <property type="match status" value="1"/>
</dbReference>
<dbReference type="SUPFAM" id="SSF50129">
    <property type="entry name" value="GroES-like"/>
    <property type="match status" value="1"/>
</dbReference>
<dbReference type="EMBL" id="SACL01000005">
    <property type="protein sequence ID" value="RVT95577.1"/>
    <property type="molecule type" value="Genomic_DNA"/>
</dbReference>
<evidence type="ECO:0000256" key="4">
    <source>
        <dbReference type="ARBA" id="ARBA00022833"/>
    </source>
</evidence>
<evidence type="ECO:0000256" key="5">
    <source>
        <dbReference type="ARBA" id="ARBA00023002"/>
    </source>
</evidence>
<accession>A0A437MD45</accession>
<keyword evidence="3 6" id="KW-0479">Metal-binding</keyword>
<sequence>MLALRKPAAGFGLSLTEAPEPPAPGAGEVTMRVEAVGICGSDVHAYEWTDGYAFMVPHLPLTMGHEFAGVIEQAGAGVTLATGTRVTVMPGIACGRCANCARGDGRNCTDRRSIGLTCDGGYAGRLTLPAANCLPLPANVDAEIGALTEPLGVGAQAVLVGEVGLGDTVLVLGPGTIGQALAIMARAAGAARVIVAGRADAPRFEVLRELGFSELIDVAEAPLAEQIQGKVDVVLEATGHPASINDGLAVLRKEGVIVAVGIHPAPLTLALTDFVRMRHQLRSSHGTARTTWDKVLAMLGRDPESFRPMITHRLPLDRGIEGFELARQRAASKVMLTP</sequence>
<dbReference type="Proteomes" id="UP000282957">
    <property type="component" value="Unassembled WGS sequence"/>
</dbReference>
<keyword evidence="5" id="KW-0560">Oxidoreductase</keyword>
<dbReference type="GO" id="GO:0016616">
    <property type="term" value="F:oxidoreductase activity, acting on the CH-OH group of donors, NAD or NADP as acceptor"/>
    <property type="evidence" value="ECO:0007669"/>
    <property type="project" value="UniProtKB-ARBA"/>
</dbReference>
<evidence type="ECO:0000259" key="7">
    <source>
        <dbReference type="SMART" id="SM00829"/>
    </source>
</evidence>
<comment type="similarity">
    <text evidence="2 6">Belongs to the zinc-containing alcohol dehydrogenase family.</text>
</comment>
<feature type="domain" description="Enoyl reductase (ER)" evidence="7">
    <location>
        <begin position="10"/>
        <end position="336"/>
    </location>
</feature>
<dbReference type="RefSeq" id="WP_127788435.1">
    <property type="nucleotide sequence ID" value="NZ_SACL01000005.1"/>
</dbReference>
<organism evidence="8 9">
    <name type="scientific">Rhodovarius crocodyli</name>
    <dbReference type="NCBI Taxonomy" id="1979269"/>
    <lineage>
        <taxon>Bacteria</taxon>
        <taxon>Pseudomonadati</taxon>
        <taxon>Pseudomonadota</taxon>
        <taxon>Alphaproteobacteria</taxon>
        <taxon>Acetobacterales</taxon>
        <taxon>Roseomonadaceae</taxon>
        <taxon>Rhodovarius</taxon>
    </lineage>
</organism>
<reference evidence="8 9" key="1">
    <citation type="submission" date="2019-01" db="EMBL/GenBank/DDBJ databases">
        <authorList>
            <person name="Chen W.-M."/>
        </authorList>
    </citation>
    <scope>NUCLEOTIDE SEQUENCE [LARGE SCALE GENOMIC DNA]</scope>
    <source>
        <strain evidence="8 9">CCP-6</strain>
    </source>
</reference>
<dbReference type="SMART" id="SM00829">
    <property type="entry name" value="PKS_ER"/>
    <property type="match status" value="1"/>
</dbReference>
<dbReference type="InterPro" id="IPR011032">
    <property type="entry name" value="GroES-like_sf"/>
</dbReference>
<evidence type="ECO:0000256" key="2">
    <source>
        <dbReference type="ARBA" id="ARBA00008072"/>
    </source>
</evidence>
<comment type="cofactor">
    <cofactor evidence="1 6">
        <name>Zn(2+)</name>
        <dbReference type="ChEBI" id="CHEBI:29105"/>
    </cofactor>
</comment>
<name>A0A437MD45_9PROT</name>
<dbReference type="Gene3D" id="3.90.180.10">
    <property type="entry name" value="Medium-chain alcohol dehydrogenases, catalytic domain"/>
    <property type="match status" value="1"/>
</dbReference>
<dbReference type="SUPFAM" id="SSF51735">
    <property type="entry name" value="NAD(P)-binding Rossmann-fold domains"/>
    <property type="match status" value="1"/>
</dbReference>
<proteinExistence type="inferred from homology"/>
<dbReference type="InterPro" id="IPR002328">
    <property type="entry name" value="ADH_Zn_CS"/>
</dbReference>
<dbReference type="InterPro" id="IPR020843">
    <property type="entry name" value="ER"/>
</dbReference>
<dbReference type="InterPro" id="IPR013154">
    <property type="entry name" value="ADH-like_N"/>
</dbReference>
<dbReference type="InterPro" id="IPR013149">
    <property type="entry name" value="ADH-like_C"/>
</dbReference>
<keyword evidence="9" id="KW-1185">Reference proteome</keyword>
<protein>
    <submittedName>
        <fullName evidence="8">Sorbitol dehydrogenase</fullName>
    </submittedName>
</protein>
<evidence type="ECO:0000256" key="1">
    <source>
        <dbReference type="ARBA" id="ARBA00001947"/>
    </source>
</evidence>
<dbReference type="PROSITE" id="PS00059">
    <property type="entry name" value="ADH_ZINC"/>
    <property type="match status" value="1"/>
</dbReference>
<dbReference type="GO" id="GO:0008270">
    <property type="term" value="F:zinc ion binding"/>
    <property type="evidence" value="ECO:0007669"/>
    <property type="project" value="InterPro"/>
</dbReference>
<dbReference type="AlphaFoldDB" id="A0A437MD45"/>
<dbReference type="Pfam" id="PF00107">
    <property type="entry name" value="ADH_zinc_N"/>
    <property type="match status" value="1"/>
</dbReference>
<evidence type="ECO:0000313" key="8">
    <source>
        <dbReference type="EMBL" id="RVT95577.1"/>
    </source>
</evidence>
<keyword evidence="4 6" id="KW-0862">Zinc</keyword>